<accession>A0AA86TQD5</accession>
<dbReference type="EMBL" id="CATOUU010000324">
    <property type="protein sequence ID" value="CAI9924851.1"/>
    <property type="molecule type" value="Genomic_DNA"/>
</dbReference>
<sequence>MPLLHKLSKGPYEVSRKKRTVKKNLKDIYGEGFQGKNVNLEAESKITDINEDLTRDKIAIRQNIEIEYMMSKLVAKHGNNIQAMVKDKMNQLQYTEKKLETEYNKFMNLNQKVERKLTEKVLQNVILNEEEIDMPEIKTFQTMSVSYANRISQLQEFMQEKNNKK</sequence>
<gene>
    <name evidence="1" type="ORF">HINF_LOCUS12496</name>
    <name evidence="2" type="ORF">HINF_LOCUS70157</name>
</gene>
<dbReference type="AlphaFoldDB" id="A0AA86TQD5"/>
<protein>
    <submittedName>
        <fullName evidence="1">Ribosome biogenesis protein Nop16</fullName>
    </submittedName>
    <submittedName>
        <fullName evidence="2">Ribosome_biogenesis protein Nop16</fullName>
    </submittedName>
</protein>
<dbReference type="InterPro" id="IPR019002">
    <property type="entry name" value="Ribosome_biogenesis_Nop16"/>
</dbReference>
<evidence type="ECO:0000313" key="3">
    <source>
        <dbReference type="Proteomes" id="UP001642409"/>
    </source>
</evidence>
<organism evidence="1">
    <name type="scientific">Hexamita inflata</name>
    <dbReference type="NCBI Taxonomy" id="28002"/>
    <lineage>
        <taxon>Eukaryota</taxon>
        <taxon>Metamonada</taxon>
        <taxon>Diplomonadida</taxon>
        <taxon>Hexamitidae</taxon>
        <taxon>Hexamitinae</taxon>
        <taxon>Hexamita</taxon>
    </lineage>
</organism>
<reference evidence="1" key="1">
    <citation type="submission" date="2023-06" db="EMBL/GenBank/DDBJ databases">
        <authorList>
            <person name="Kurt Z."/>
        </authorList>
    </citation>
    <scope>NUCLEOTIDE SEQUENCE</scope>
</reference>
<evidence type="ECO:0000313" key="2">
    <source>
        <dbReference type="EMBL" id="CAL6099595.1"/>
    </source>
</evidence>
<keyword evidence="3" id="KW-1185">Reference proteome</keyword>
<reference evidence="2 3" key="2">
    <citation type="submission" date="2024-07" db="EMBL/GenBank/DDBJ databases">
        <authorList>
            <person name="Akdeniz Z."/>
        </authorList>
    </citation>
    <scope>NUCLEOTIDE SEQUENCE [LARGE SCALE GENOMIC DNA]</scope>
</reference>
<dbReference type="EMBL" id="CAXDID020000521">
    <property type="protein sequence ID" value="CAL6099595.1"/>
    <property type="molecule type" value="Genomic_DNA"/>
</dbReference>
<evidence type="ECO:0000313" key="1">
    <source>
        <dbReference type="EMBL" id="CAI9924851.1"/>
    </source>
</evidence>
<dbReference type="Pfam" id="PF09420">
    <property type="entry name" value="Nop16"/>
    <property type="match status" value="1"/>
</dbReference>
<comment type="caution">
    <text evidence="1">The sequence shown here is derived from an EMBL/GenBank/DDBJ whole genome shotgun (WGS) entry which is preliminary data.</text>
</comment>
<proteinExistence type="predicted"/>
<name>A0AA86TQD5_9EUKA</name>
<dbReference type="Proteomes" id="UP001642409">
    <property type="component" value="Unassembled WGS sequence"/>
</dbReference>